<keyword evidence="2" id="KW-1185">Reference proteome</keyword>
<protein>
    <submittedName>
        <fullName evidence="1">Uncharacterized protein</fullName>
    </submittedName>
</protein>
<comment type="caution">
    <text evidence="1">The sequence shown here is derived from an EMBL/GenBank/DDBJ whole genome shotgun (WGS) entry which is preliminary data.</text>
</comment>
<sequence length="65" mass="7249">MIGTSHRGPIRRSVFRGHSGHRIAVLHAPREHAQARCGEAVCKRPPNPALPPFGRLYTTGRWEVV</sequence>
<reference evidence="1" key="1">
    <citation type="submission" date="2023-05" db="EMBL/GenBank/DDBJ databases">
        <authorList>
            <person name="Stuckert A."/>
        </authorList>
    </citation>
    <scope>NUCLEOTIDE SEQUENCE</scope>
</reference>
<evidence type="ECO:0000313" key="1">
    <source>
        <dbReference type="EMBL" id="CAI9595925.1"/>
    </source>
</evidence>
<feature type="non-terminal residue" evidence="1">
    <location>
        <position position="65"/>
    </location>
</feature>
<dbReference type="EMBL" id="CATNWA010016856">
    <property type="protein sequence ID" value="CAI9595925.1"/>
    <property type="molecule type" value="Genomic_DNA"/>
</dbReference>
<gene>
    <name evidence="1" type="ORF">SPARVUS_LOCUS11972582</name>
</gene>
<accession>A0ABN9FFX3</accession>
<organism evidence="1 2">
    <name type="scientific">Staurois parvus</name>
    <dbReference type="NCBI Taxonomy" id="386267"/>
    <lineage>
        <taxon>Eukaryota</taxon>
        <taxon>Metazoa</taxon>
        <taxon>Chordata</taxon>
        <taxon>Craniata</taxon>
        <taxon>Vertebrata</taxon>
        <taxon>Euteleostomi</taxon>
        <taxon>Amphibia</taxon>
        <taxon>Batrachia</taxon>
        <taxon>Anura</taxon>
        <taxon>Neobatrachia</taxon>
        <taxon>Ranoidea</taxon>
        <taxon>Ranidae</taxon>
        <taxon>Staurois</taxon>
    </lineage>
</organism>
<name>A0ABN9FFX3_9NEOB</name>
<dbReference type="Proteomes" id="UP001162483">
    <property type="component" value="Unassembled WGS sequence"/>
</dbReference>
<proteinExistence type="predicted"/>
<evidence type="ECO:0000313" key="2">
    <source>
        <dbReference type="Proteomes" id="UP001162483"/>
    </source>
</evidence>